<dbReference type="EMBL" id="BAABBX010000015">
    <property type="protein sequence ID" value="GAA4191044.1"/>
    <property type="molecule type" value="Genomic_DNA"/>
</dbReference>
<feature type="transmembrane region" description="Helical" evidence="1">
    <location>
        <begin position="12"/>
        <end position="38"/>
    </location>
</feature>
<keyword evidence="3" id="KW-1185">Reference proteome</keyword>
<accession>A0ABP8AVF4</accession>
<organism evidence="2 3">
    <name type="scientific">Gryllotalpicola kribbensis</name>
    <dbReference type="NCBI Taxonomy" id="993084"/>
    <lineage>
        <taxon>Bacteria</taxon>
        <taxon>Bacillati</taxon>
        <taxon>Actinomycetota</taxon>
        <taxon>Actinomycetes</taxon>
        <taxon>Micrococcales</taxon>
        <taxon>Microbacteriaceae</taxon>
        <taxon>Gryllotalpicola</taxon>
    </lineage>
</organism>
<evidence type="ECO:0000256" key="1">
    <source>
        <dbReference type="SAM" id="Phobius"/>
    </source>
</evidence>
<keyword evidence="1" id="KW-1133">Transmembrane helix</keyword>
<keyword evidence="1" id="KW-0812">Transmembrane</keyword>
<evidence type="ECO:0000313" key="2">
    <source>
        <dbReference type="EMBL" id="GAA4191044.1"/>
    </source>
</evidence>
<name>A0ABP8AVF4_9MICO</name>
<feature type="transmembrane region" description="Helical" evidence="1">
    <location>
        <begin position="179"/>
        <end position="201"/>
    </location>
</feature>
<protein>
    <recommendedName>
        <fullName evidence="4">DUF3159 domain-containing protein</fullName>
    </recommendedName>
</protein>
<comment type="caution">
    <text evidence="2">The sequence shown here is derived from an EMBL/GenBank/DDBJ whole genome shotgun (WGS) entry which is preliminary data.</text>
</comment>
<dbReference type="Proteomes" id="UP001500213">
    <property type="component" value="Unassembled WGS sequence"/>
</dbReference>
<dbReference type="RefSeq" id="WP_344776662.1">
    <property type="nucleotide sequence ID" value="NZ_BAABBX010000015.1"/>
</dbReference>
<feature type="transmembrane region" description="Helical" evidence="1">
    <location>
        <begin position="154"/>
        <end position="173"/>
    </location>
</feature>
<proteinExistence type="predicted"/>
<evidence type="ECO:0008006" key="4">
    <source>
        <dbReference type="Google" id="ProtNLM"/>
    </source>
</evidence>
<reference evidence="3" key="1">
    <citation type="journal article" date="2019" name="Int. J. Syst. Evol. Microbiol.">
        <title>The Global Catalogue of Microorganisms (GCM) 10K type strain sequencing project: providing services to taxonomists for standard genome sequencing and annotation.</title>
        <authorList>
            <consortium name="The Broad Institute Genomics Platform"/>
            <consortium name="The Broad Institute Genome Sequencing Center for Infectious Disease"/>
            <person name="Wu L."/>
            <person name="Ma J."/>
        </authorList>
    </citation>
    <scope>NUCLEOTIDE SEQUENCE [LARGE SCALE GENOMIC DNA]</scope>
    <source>
        <strain evidence="3">JCM 17593</strain>
    </source>
</reference>
<evidence type="ECO:0000313" key="3">
    <source>
        <dbReference type="Proteomes" id="UP001500213"/>
    </source>
</evidence>
<feature type="transmembrane region" description="Helical" evidence="1">
    <location>
        <begin position="58"/>
        <end position="91"/>
    </location>
</feature>
<sequence length="233" mass="25719">MSYRAPAARQLGYLTVTIVWLILFLIITALTFVFWVVPPGALHTQPGFTTGIEDTKDAIGMIVVVAVVLPLAWGFVFQVLAMAFGTLLLAALALGRSLLPGYRGERITGSQWRDDVMGPPRLTAVAISLQPLRHTRYSRWAATLNLRSWILSGAWYLGMVRFGYANFLLIYWVRWPLESPVAVAVVIVFAVAFVVLGGFFLRRGWRQLEVTAVDGQVPTVHKLGAQPAHADEG</sequence>
<keyword evidence="1" id="KW-0472">Membrane</keyword>
<gene>
    <name evidence="2" type="ORF">GCM10022288_21290</name>
</gene>